<feature type="region of interest" description="Disordered" evidence="1">
    <location>
        <begin position="82"/>
        <end position="101"/>
    </location>
</feature>
<proteinExistence type="predicted"/>
<sequence length="169" mass="18967">MLRSLARYHHLPGPWRPSTQEFLTPSLRLRKDQSQNRLLPKVATGMVCFNVVCLRQGLHWTIGFNSAALTEGREIVSLRHEAADRGSRTPSCNQEVPNPNPSRHSSLVPFYILLPSEARTAGPTPSASCIGLSLRPIQSGLVRSLRQCGTRHAPGQTWNRKLEIKERRE</sequence>
<feature type="compositionally biased region" description="Polar residues" evidence="1">
    <location>
        <begin position="88"/>
        <end position="101"/>
    </location>
</feature>
<organism evidence="2 3">
    <name type="scientific">Parathielavia appendiculata</name>
    <dbReference type="NCBI Taxonomy" id="2587402"/>
    <lineage>
        <taxon>Eukaryota</taxon>
        <taxon>Fungi</taxon>
        <taxon>Dikarya</taxon>
        <taxon>Ascomycota</taxon>
        <taxon>Pezizomycotina</taxon>
        <taxon>Sordariomycetes</taxon>
        <taxon>Sordariomycetidae</taxon>
        <taxon>Sordariales</taxon>
        <taxon>Chaetomiaceae</taxon>
        <taxon>Parathielavia</taxon>
    </lineage>
</organism>
<accession>A0AAN6U4D1</accession>
<comment type="caution">
    <text evidence="2">The sequence shown here is derived from an EMBL/GenBank/DDBJ whole genome shotgun (WGS) entry which is preliminary data.</text>
</comment>
<reference evidence="2" key="2">
    <citation type="submission" date="2023-05" db="EMBL/GenBank/DDBJ databases">
        <authorList>
            <consortium name="Lawrence Berkeley National Laboratory"/>
            <person name="Steindorff A."/>
            <person name="Hensen N."/>
            <person name="Bonometti L."/>
            <person name="Westerberg I."/>
            <person name="Brannstrom I.O."/>
            <person name="Guillou S."/>
            <person name="Cros-Aarteil S."/>
            <person name="Calhoun S."/>
            <person name="Haridas S."/>
            <person name="Kuo A."/>
            <person name="Mondo S."/>
            <person name="Pangilinan J."/>
            <person name="Riley R."/>
            <person name="Labutti K."/>
            <person name="Andreopoulos B."/>
            <person name="Lipzen A."/>
            <person name="Chen C."/>
            <person name="Yanf M."/>
            <person name="Daum C."/>
            <person name="Ng V."/>
            <person name="Clum A."/>
            <person name="Ohm R."/>
            <person name="Martin F."/>
            <person name="Silar P."/>
            <person name="Natvig D."/>
            <person name="Lalanne C."/>
            <person name="Gautier V."/>
            <person name="Ament-Velasquez S.L."/>
            <person name="Kruys A."/>
            <person name="Hutchinson M.I."/>
            <person name="Powell A.J."/>
            <person name="Barry K."/>
            <person name="Miller A.N."/>
            <person name="Grigoriev I.V."/>
            <person name="Debuchy R."/>
            <person name="Gladieux P."/>
            <person name="Thoren M.H."/>
            <person name="Johannesson H."/>
        </authorList>
    </citation>
    <scope>NUCLEOTIDE SEQUENCE</scope>
    <source>
        <strain evidence="2">CBS 731.68</strain>
    </source>
</reference>
<keyword evidence="3" id="KW-1185">Reference proteome</keyword>
<dbReference type="RefSeq" id="XP_062649981.1">
    <property type="nucleotide sequence ID" value="XM_062792455.1"/>
</dbReference>
<dbReference type="AlphaFoldDB" id="A0AAN6U4D1"/>
<evidence type="ECO:0000256" key="1">
    <source>
        <dbReference type="SAM" id="MobiDB-lite"/>
    </source>
</evidence>
<dbReference type="GeneID" id="87829224"/>
<reference evidence="2" key="1">
    <citation type="journal article" date="2023" name="Mol. Phylogenet. Evol.">
        <title>Genome-scale phylogeny and comparative genomics of the fungal order Sordariales.</title>
        <authorList>
            <person name="Hensen N."/>
            <person name="Bonometti L."/>
            <person name="Westerberg I."/>
            <person name="Brannstrom I.O."/>
            <person name="Guillou S."/>
            <person name="Cros-Aarteil S."/>
            <person name="Calhoun S."/>
            <person name="Haridas S."/>
            <person name="Kuo A."/>
            <person name="Mondo S."/>
            <person name="Pangilinan J."/>
            <person name="Riley R."/>
            <person name="LaButti K."/>
            <person name="Andreopoulos B."/>
            <person name="Lipzen A."/>
            <person name="Chen C."/>
            <person name="Yan M."/>
            <person name="Daum C."/>
            <person name="Ng V."/>
            <person name="Clum A."/>
            <person name="Steindorff A."/>
            <person name="Ohm R.A."/>
            <person name="Martin F."/>
            <person name="Silar P."/>
            <person name="Natvig D.O."/>
            <person name="Lalanne C."/>
            <person name="Gautier V."/>
            <person name="Ament-Velasquez S.L."/>
            <person name="Kruys A."/>
            <person name="Hutchinson M.I."/>
            <person name="Powell A.J."/>
            <person name="Barry K."/>
            <person name="Miller A.N."/>
            <person name="Grigoriev I.V."/>
            <person name="Debuchy R."/>
            <person name="Gladieux P."/>
            <person name="Hiltunen Thoren M."/>
            <person name="Johannesson H."/>
        </authorList>
    </citation>
    <scope>NUCLEOTIDE SEQUENCE</scope>
    <source>
        <strain evidence="2">CBS 731.68</strain>
    </source>
</reference>
<dbReference type="Proteomes" id="UP001302602">
    <property type="component" value="Unassembled WGS sequence"/>
</dbReference>
<evidence type="ECO:0000313" key="2">
    <source>
        <dbReference type="EMBL" id="KAK4126210.1"/>
    </source>
</evidence>
<name>A0AAN6U4D1_9PEZI</name>
<dbReference type="EMBL" id="MU853225">
    <property type="protein sequence ID" value="KAK4126210.1"/>
    <property type="molecule type" value="Genomic_DNA"/>
</dbReference>
<protein>
    <submittedName>
        <fullName evidence="2">Uncharacterized protein</fullName>
    </submittedName>
</protein>
<gene>
    <name evidence="2" type="ORF">N657DRAFT_643007</name>
</gene>
<evidence type="ECO:0000313" key="3">
    <source>
        <dbReference type="Proteomes" id="UP001302602"/>
    </source>
</evidence>